<organism evidence="2">
    <name type="scientific">Entomoneis paludosa</name>
    <dbReference type="NCBI Taxonomy" id="265537"/>
    <lineage>
        <taxon>Eukaryota</taxon>
        <taxon>Sar</taxon>
        <taxon>Stramenopiles</taxon>
        <taxon>Ochrophyta</taxon>
        <taxon>Bacillariophyta</taxon>
        <taxon>Bacillariophyceae</taxon>
        <taxon>Bacillariophycidae</taxon>
        <taxon>Entomoneidaceae</taxon>
        <taxon>Entomoneis</taxon>
    </lineage>
</organism>
<feature type="region of interest" description="Disordered" evidence="1">
    <location>
        <begin position="212"/>
        <end position="240"/>
    </location>
</feature>
<dbReference type="EMBL" id="HBHT01023530">
    <property type="protein sequence ID" value="CAD9974242.1"/>
    <property type="molecule type" value="Transcribed_RNA"/>
</dbReference>
<evidence type="ECO:0000256" key="1">
    <source>
        <dbReference type="SAM" id="MobiDB-lite"/>
    </source>
</evidence>
<reference evidence="2" key="1">
    <citation type="submission" date="2021-01" db="EMBL/GenBank/DDBJ databases">
        <authorList>
            <person name="Corre E."/>
            <person name="Pelletier E."/>
            <person name="Niang G."/>
            <person name="Scheremetjew M."/>
            <person name="Finn R."/>
            <person name="Kale V."/>
            <person name="Holt S."/>
            <person name="Cochrane G."/>
            <person name="Meng A."/>
            <person name="Brown T."/>
            <person name="Cohen L."/>
        </authorList>
    </citation>
    <scope>NUCLEOTIDE SEQUENCE</scope>
    <source>
        <strain evidence="2">CCMP125</strain>
    </source>
</reference>
<feature type="compositionally biased region" description="Basic residues" evidence="1">
    <location>
        <begin position="214"/>
        <end position="225"/>
    </location>
</feature>
<gene>
    <name evidence="2" type="ORF">APAL1065_LOCUS15792</name>
</gene>
<name>A0A7S2YFP7_9STRA</name>
<feature type="compositionally biased region" description="Basic and acidic residues" evidence="1">
    <location>
        <begin position="1"/>
        <end position="11"/>
    </location>
</feature>
<accession>A0A7S2YFP7</accession>
<dbReference type="AlphaFoldDB" id="A0A7S2YFP7"/>
<feature type="region of interest" description="Disordered" evidence="1">
    <location>
        <begin position="1"/>
        <end position="34"/>
    </location>
</feature>
<protein>
    <submittedName>
        <fullName evidence="2">Uncharacterized protein</fullName>
    </submittedName>
</protein>
<sequence length="370" mass="41222">MDDDKTADRSGTETNAQRHFSNKEKDGNHLRAASGKSESLLGLIVGDDDFGDDADDDESTVYCEEEVSFSYRTIGANRTSSFMSKDTTVTNDQDAKNKRVRFESKALIHYFKDDDEDTLIHDCPIGEIELVGMSQYVVNAGQQDETKGADFVTSTRALISRLSDEQKAECEAVLCHLSCSFRKSSDKETICQCVTKLGNLFQISLLSLEQESHSKKKKSKKKKSKPSIAGKRTGTSMKSKVKANLVEHGSEADLTASTSSLEESDGATVVLQKEQKKPIEDTLRGLEAHLTGVYSSLHQQHRAAVLRMQHKLQKRLKKKTLDGSVEDEVGPEIRIRKASLKASRPLRHMAIQMAKYDTKEALRSVLSKWE</sequence>
<proteinExistence type="predicted"/>
<evidence type="ECO:0000313" key="2">
    <source>
        <dbReference type="EMBL" id="CAD9974242.1"/>
    </source>
</evidence>